<organism evidence="2 3">
    <name type="scientific">Candidatus Liptonbacteria bacterium RIFCSPLOWO2_01_FULL_45_15</name>
    <dbReference type="NCBI Taxonomy" id="1798649"/>
    <lineage>
        <taxon>Bacteria</taxon>
        <taxon>Candidatus Liptoniibacteriota</taxon>
    </lineage>
</organism>
<dbReference type="AlphaFoldDB" id="A0A1G2CHU6"/>
<comment type="caution">
    <text evidence="2">The sequence shown here is derived from an EMBL/GenBank/DDBJ whole genome shotgun (WGS) entry which is preliminary data.</text>
</comment>
<evidence type="ECO:0000256" key="1">
    <source>
        <dbReference type="SAM" id="MobiDB-lite"/>
    </source>
</evidence>
<gene>
    <name evidence="2" type="ORF">A3B13_02680</name>
</gene>
<dbReference type="EMBL" id="MHKZ01000008">
    <property type="protein sequence ID" value="OGZ00984.1"/>
    <property type="molecule type" value="Genomic_DNA"/>
</dbReference>
<sequence length="64" mass="7093">MDAKVDPKTKKPGISSGKARKAAGRAKKENRMSSATRFFGFGQVETHDRKALAEERDKQYLLPG</sequence>
<feature type="region of interest" description="Disordered" evidence="1">
    <location>
        <begin position="1"/>
        <end position="43"/>
    </location>
</feature>
<proteinExistence type="predicted"/>
<dbReference type="Proteomes" id="UP000176287">
    <property type="component" value="Unassembled WGS sequence"/>
</dbReference>
<name>A0A1G2CHU6_9BACT</name>
<evidence type="ECO:0000313" key="2">
    <source>
        <dbReference type="EMBL" id="OGZ00984.1"/>
    </source>
</evidence>
<protein>
    <submittedName>
        <fullName evidence="2">Uncharacterized protein</fullName>
    </submittedName>
</protein>
<reference evidence="2 3" key="1">
    <citation type="journal article" date="2016" name="Nat. Commun.">
        <title>Thousands of microbial genomes shed light on interconnected biogeochemical processes in an aquifer system.</title>
        <authorList>
            <person name="Anantharaman K."/>
            <person name="Brown C.T."/>
            <person name="Hug L.A."/>
            <person name="Sharon I."/>
            <person name="Castelle C.J."/>
            <person name="Probst A.J."/>
            <person name="Thomas B.C."/>
            <person name="Singh A."/>
            <person name="Wilkins M.J."/>
            <person name="Karaoz U."/>
            <person name="Brodie E.L."/>
            <person name="Williams K.H."/>
            <person name="Hubbard S.S."/>
            <person name="Banfield J.F."/>
        </authorList>
    </citation>
    <scope>NUCLEOTIDE SEQUENCE [LARGE SCALE GENOMIC DNA]</scope>
</reference>
<evidence type="ECO:0000313" key="3">
    <source>
        <dbReference type="Proteomes" id="UP000176287"/>
    </source>
</evidence>
<accession>A0A1G2CHU6</accession>